<comment type="catalytic activity">
    <reaction evidence="1 12 13">
        <text>Endonucleolytic cleavage to 5'-phosphomonoester.</text>
        <dbReference type="EC" id="3.1.26.4"/>
    </reaction>
</comment>
<evidence type="ECO:0000256" key="6">
    <source>
        <dbReference type="ARBA" id="ARBA00022490"/>
    </source>
</evidence>
<evidence type="ECO:0000256" key="9">
    <source>
        <dbReference type="ARBA" id="ARBA00022759"/>
    </source>
</evidence>
<feature type="binding site" evidence="12">
    <location>
        <position position="108"/>
    </location>
    <ligand>
        <name>a divalent metal cation</name>
        <dbReference type="ChEBI" id="CHEBI:60240"/>
    </ligand>
</feature>
<dbReference type="EMBL" id="JACOZA010000073">
    <property type="protein sequence ID" value="MBI2097031.1"/>
    <property type="molecule type" value="Genomic_DNA"/>
</dbReference>
<dbReference type="InterPro" id="IPR012337">
    <property type="entry name" value="RNaseH-like_sf"/>
</dbReference>
<keyword evidence="9 12" id="KW-0255">Endonuclease</keyword>
<evidence type="ECO:0000256" key="3">
    <source>
        <dbReference type="ARBA" id="ARBA00004065"/>
    </source>
</evidence>
<dbReference type="InterPro" id="IPR001352">
    <property type="entry name" value="RNase_HII/HIII"/>
</dbReference>
<dbReference type="GO" id="GO:0043137">
    <property type="term" value="P:DNA replication, removal of RNA primer"/>
    <property type="evidence" value="ECO:0007669"/>
    <property type="project" value="TreeGrafter"/>
</dbReference>
<dbReference type="GO" id="GO:0006298">
    <property type="term" value="P:mismatch repair"/>
    <property type="evidence" value="ECO:0007669"/>
    <property type="project" value="TreeGrafter"/>
</dbReference>
<dbReference type="GO" id="GO:0005737">
    <property type="term" value="C:cytoplasm"/>
    <property type="evidence" value="ECO:0007669"/>
    <property type="project" value="UniProtKB-SubCell"/>
</dbReference>
<evidence type="ECO:0000256" key="11">
    <source>
        <dbReference type="ARBA" id="ARBA00023211"/>
    </source>
</evidence>
<evidence type="ECO:0000256" key="5">
    <source>
        <dbReference type="ARBA" id="ARBA00007383"/>
    </source>
</evidence>
<dbReference type="GO" id="GO:0004523">
    <property type="term" value="F:RNA-DNA hybrid ribonuclease activity"/>
    <property type="evidence" value="ECO:0007669"/>
    <property type="project" value="UniProtKB-UniRule"/>
</dbReference>
<feature type="binding site" evidence="12">
    <location>
        <position position="11"/>
    </location>
    <ligand>
        <name>a divalent metal cation</name>
        <dbReference type="ChEBI" id="CHEBI:60240"/>
    </ligand>
</feature>
<dbReference type="PROSITE" id="PS51975">
    <property type="entry name" value="RNASE_H_2"/>
    <property type="match status" value="1"/>
</dbReference>
<comment type="function">
    <text evidence="3 13">Endonuclease that specifically degrades the RNA of RNA-DNA hybrids.</text>
</comment>
<gene>
    <name evidence="15" type="ORF">HYT40_02685</name>
</gene>
<dbReference type="GO" id="GO:0046872">
    <property type="term" value="F:metal ion binding"/>
    <property type="evidence" value="ECO:0007669"/>
    <property type="project" value="UniProtKB-KW"/>
</dbReference>
<dbReference type="GO" id="GO:0003723">
    <property type="term" value="F:RNA binding"/>
    <property type="evidence" value="ECO:0007669"/>
    <property type="project" value="UniProtKB-UniRule"/>
</dbReference>
<dbReference type="AlphaFoldDB" id="A0A931WPR9"/>
<keyword evidence="11" id="KW-0464">Manganese</keyword>
<dbReference type="Gene3D" id="3.30.420.10">
    <property type="entry name" value="Ribonuclease H-like superfamily/Ribonuclease H"/>
    <property type="match status" value="1"/>
</dbReference>
<feature type="domain" description="RNase H type-2" evidence="14">
    <location>
        <begin position="4"/>
        <end position="192"/>
    </location>
</feature>
<dbReference type="GO" id="GO:0032299">
    <property type="term" value="C:ribonuclease H2 complex"/>
    <property type="evidence" value="ECO:0007669"/>
    <property type="project" value="TreeGrafter"/>
</dbReference>
<organism evidence="15 16">
    <name type="scientific">Candidatus Sungiibacteriota bacterium</name>
    <dbReference type="NCBI Taxonomy" id="2750080"/>
    <lineage>
        <taxon>Bacteria</taxon>
        <taxon>Candidatus Sungiibacteriota</taxon>
    </lineage>
</organism>
<comment type="subcellular location">
    <subcellularLocation>
        <location evidence="4">Cytoplasm</location>
    </subcellularLocation>
</comment>
<keyword evidence="10 12" id="KW-0378">Hydrolase</keyword>
<dbReference type="InterPro" id="IPR024567">
    <property type="entry name" value="RNase_HII/HIII_dom"/>
</dbReference>
<evidence type="ECO:0000256" key="10">
    <source>
        <dbReference type="ARBA" id="ARBA00022801"/>
    </source>
</evidence>
<evidence type="ECO:0000256" key="2">
    <source>
        <dbReference type="ARBA" id="ARBA00001946"/>
    </source>
</evidence>
<dbReference type="Pfam" id="PF01351">
    <property type="entry name" value="RNase_HII"/>
    <property type="match status" value="1"/>
</dbReference>
<feature type="binding site" evidence="12">
    <location>
        <position position="10"/>
    </location>
    <ligand>
        <name>a divalent metal cation</name>
        <dbReference type="ChEBI" id="CHEBI:60240"/>
    </ligand>
</feature>
<dbReference type="SUPFAM" id="SSF53098">
    <property type="entry name" value="Ribonuclease H-like"/>
    <property type="match status" value="1"/>
</dbReference>
<dbReference type="InterPro" id="IPR036397">
    <property type="entry name" value="RNaseH_sf"/>
</dbReference>
<comment type="similarity">
    <text evidence="5 13">Belongs to the RNase HII family.</text>
</comment>
<protein>
    <recommendedName>
        <fullName evidence="13">Ribonuclease</fullName>
        <ecNumber evidence="13">3.1.26.4</ecNumber>
    </recommendedName>
</protein>
<dbReference type="PANTHER" id="PTHR10954">
    <property type="entry name" value="RIBONUCLEASE H2 SUBUNIT A"/>
    <property type="match status" value="1"/>
</dbReference>
<dbReference type="NCBIfam" id="NF000595">
    <property type="entry name" value="PRK00015.1-3"/>
    <property type="match status" value="1"/>
</dbReference>
<sequence length="192" mass="21794">MAKPWIGGIDEAGRGPLAGPVALAMVVAPKGFRFRHSELGKIRDSKKLTPRARELWFRYLTTHPRLSWARTYVHPRVIDRINIAKAAHRGARRLAERASPKPHFVYLDGSLALPSSVPHKVVIHGDDRIPVIAAASIIAKVSRDRYMKRKAKKFPRYKFEVHKGYGTRLHIKLLRRYGPSVLHRGSFVDSLI</sequence>
<evidence type="ECO:0000259" key="14">
    <source>
        <dbReference type="PROSITE" id="PS51975"/>
    </source>
</evidence>
<dbReference type="Proteomes" id="UP000724148">
    <property type="component" value="Unassembled WGS sequence"/>
</dbReference>
<keyword evidence="8 12" id="KW-0479">Metal-binding</keyword>
<reference evidence="15" key="1">
    <citation type="submission" date="2020-07" db="EMBL/GenBank/DDBJ databases">
        <title>Huge and variable diversity of episymbiotic CPR bacteria and DPANN archaea in groundwater ecosystems.</title>
        <authorList>
            <person name="He C.Y."/>
            <person name="Keren R."/>
            <person name="Whittaker M."/>
            <person name="Farag I.F."/>
            <person name="Doudna J."/>
            <person name="Cate J.H.D."/>
            <person name="Banfield J.F."/>
        </authorList>
    </citation>
    <scope>NUCLEOTIDE SEQUENCE</scope>
    <source>
        <strain evidence="15">NC_groundwater_193_Ag_S-0.1um_51_7</strain>
    </source>
</reference>
<accession>A0A931WPR9</accession>
<keyword evidence="6" id="KW-0963">Cytoplasm</keyword>
<evidence type="ECO:0000256" key="12">
    <source>
        <dbReference type="PROSITE-ProRule" id="PRU01319"/>
    </source>
</evidence>
<evidence type="ECO:0000256" key="7">
    <source>
        <dbReference type="ARBA" id="ARBA00022722"/>
    </source>
</evidence>
<dbReference type="PANTHER" id="PTHR10954:SF18">
    <property type="entry name" value="RIBONUCLEASE HII"/>
    <property type="match status" value="1"/>
</dbReference>
<evidence type="ECO:0000256" key="1">
    <source>
        <dbReference type="ARBA" id="ARBA00000077"/>
    </source>
</evidence>
<comment type="cofactor">
    <cofactor evidence="2">
        <name>Mg(2+)</name>
        <dbReference type="ChEBI" id="CHEBI:18420"/>
    </cofactor>
</comment>
<comment type="caution">
    <text evidence="15">The sequence shown here is derived from an EMBL/GenBank/DDBJ whole genome shotgun (WGS) entry which is preliminary data.</text>
</comment>
<evidence type="ECO:0000256" key="4">
    <source>
        <dbReference type="ARBA" id="ARBA00004496"/>
    </source>
</evidence>
<evidence type="ECO:0000313" key="16">
    <source>
        <dbReference type="Proteomes" id="UP000724148"/>
    </source>
</evidence>
<evidence type="ECO:0000256" key="8">
    <source>
        <dbReference type="ARBA" id="ARBA00022723"/>
    </source>
</evidence>
<evidence type="ECO:0000313" key="15">
    <source>
        <dbReference type="EMBL" id="MBI2097031.1"/>
    </source>
</evidence>
<dbReference type="EC" id="3.1.26.4" evidence="13"/>
<evidence type="ECO:0000256" key="13">
    <source>
        <dbReference type="RuleBase" id="RU003515"/>
    </source>
</evidence>
<comment type="cofactor">
    <cofactor evidence="12">
        <name>Mn(2+)</name>
        <dbReference type="ChEBI" id="CHEBI:29035"/>
    </cofactor>
    <cofactor evidence="12">
        <name>Mg(2+)</name>
        <dbReference type="ChEBI" id="CHEBI:18420"/>
    </cofactor>
    <text evidence="12">Manganese or magnesium. Binds 1 divalent metal ion per monomer in the absence of substrate. May bind a second metal ion after substrate binding.</text>
</comment>
<dbReference type="InterPro" id="IPR022898">
    <property type="entry name" value="RNase_HII"/>
</dbReference>
<name>A0A931WPR9_9BACT</name>
<proteinExistence type="inferred from homology"/>
<dbReference type="CDD" id="cd07182">
    <property type="entry name" value="RNase_HII_bacteria_HII_like"/>
    <property type="match status" value="1"/>
</dbReference>
<keyword evidence="7 12" id="KW-0540">Nuclease</keyword>